<dbReference type="EMBL" id="JACOQK010000001">
    <property type="protein sequence ID" value="MBC5786703.1"/>
    <property type="molecule type" value="Genomic_DNA"/>
</dbReference>
<reference evidence="3 4" key="1">
    <citation type="submission" date="2020-08" db="EMBL/GenBank/DDBJ databases">
        <title>Genome public.</title>
        <authorList>
            <person name="Liu C."/>
            <person name="Sun Q."/>
        </authorList>
    </citation>
    <scope>NUCLEOTIDE SEQUENCE [LARGE SCALE GENOMIC DNA]</scope>
    <source>
        <strain evidence="3 4">NSJ-27</strain>
    </source>
</reference>
<sequence>MKKLKKMLAGLLTVAMVTMIGATSVGAVEYNSISNGTGGIVSADVQGGTVTLNDTFETAELQKEVDQLNTQLKESLSEALGIDKLDLFSVEGAYEGTADINEYHFLTKIYNMDLDVSPAPTKSNPVNVDFICNTTTSNIDVFVLHKCAEDGWELLNTTQSENKVTAAFHSASPVALVYVNKGTDGPGSTGTSPQTGDNQMGMLLLVVAAGLATSGVVFYKKYKNING</sequence>
<accession>A0ABR7INJ1</accession>
<feature type="chain" id="PRO_5046973659" evidence="2">
    <location>
        <begin position="28"/>
        <end position="227"/>
    </location>
</feature>
<keyword evidence="1" id="KW-0812">Transmembrane</keyword>
<gene>
    <name evidence="3" type="ORF">H8Z77_01500</name>
</gene>
<keyword evidence="2" id="KW-0732">Signal</keyword>
<protein>
    <submittedName>
        <fullName evidence="3">LPXTG cell wall anchor domain-containing protein</fullName>
    </submittedName>
</protein>
<feature type="signal peptide" evidence="2">
    <location>
        <begin position="1"/>
        <end position="27"/>
    </location>
</feature>
<dbReference type="NCBIfam" id="TIGR01167">
    <property type="entry name" value="LPXTG_anchor"/>
    <property type="match status" value="1"/>
</dbReference>
<proteinExistence type="predicted"/>
<keyword evidence="4" id="KW-1185">Reference proteome</keyword>
<feature type="transmembrane region" description="Helical" evidence="1">
    <location>
        <begin position="200"/>
        <end position="219"/>
    </location>
</feature>
<evidence type="ECO:0000313" key="4">
    <source>
        <dbReference type="Proteomes" id="UP000649151"/>
    </source>
</evidence>
<keyword evidence="1" id="KW-1133">Transmembrane helix</keyword>
<name>A0ABR7INJ1_9CLOT</name>
<comment type="caution">
    <text evidence="3">The sequence shown here is derived from an EMBL/GenBank/DDBJ whole genome shotgun (WGS) entry which is preliminary data.</text>
</comment>
<keyword evidence="1" id="KW-0472">Membrane</keyword>
<organism evidence="3 4">
    <name type="scientific">Clostridium facile</name>
    <dbReference type="NCBI Taxonomy" id="2763035"/>
    <lineage>
        <taxon>Bacteria</taxon>
        <taxon>Bacillati</taxon>
        <taxon>Bacillota</taxon>
        <taxon>Clostridia</taxon>
        <taxon>Eubacteriales</taxon>
        <taxon>Clostridiaceae</taxon>
        <taxon>Clostridium</taxon>
    </lineage>
</organism>
<dbReference type="RefSeq" id="WP_186995947.1">
    <property type="nucleotide sequence ID" value="NZ_JACOQK010000001.1"/>
</dbReference>
<evidence type="ECO:0000256" key="1">
    <source>
        <dbReference type="SAM" id="Phobius"/>
    </source>
</evidence>
<evidence type="ECO:0000256" key="2">
    <source>
        <dbReference type="SAM" id="SignalP"/>
    </source>
</evidence>
<dbReference type="Proteomes" id="UP000649151">
    <property type="component" value="Unassembled WGS sequence"/>
</dbReference>
<evidence type="ECO:0000313" key="3">
    <source>
        <dbReference type="EMBL" id="MBC5786703.1"/>
    </source>
</evidence>